<reference evidence="2 3" key="1">
    <citation type="submission" date="2013-04" db="EMBL/GenBank/DDBJ databases">
        <title>Oceanicola sp. 22II1-22F33 Genome Sequencing.</title>
        <authorList>
            <person name="Lai Q."/>
            <person name="Li G."/>
            <person name="Shao Z."/>
        </authorList>
    </citation>
    <scope>NUCLEOTIDE SEQUENCE [LARGE SCALE GENOMIC DNA]</scope>
    <source>
        <strain evidence="2 3">22II1-22F33</strain>
    </source>
</reference>
<evidence type="ECO:0000313" key="3">
    <source>
        <dbReference type="Proteomes" id="UP000215377"/>
    </source>
</evidence>
<dbReference type="GO" id="GO:0033014">
    <property type="term" value="P:tetrapyrrole biosynthetic process"/>
    <property type="evidence" value="ECO:0007669"/>
    <property type="project" value="InterPro"/>
</dbReference>
<dbReference type="Proteomes" id="UP000215377">
    <property type="component" value="Unassembled WGS sequence"/>
</dbReference>
<proteinExistence type="predicted"/>
<dbReference type="EMBL" id="AQQR01000002">
    <property type="protein sequence ID" value="OWU76153.1"/>
    <property type="molecule type" value="Genomic_DNA"/>
</dbReference>
<feature type="domain" description="Tetrapyrrole biosynthesis uroporphyrinogen III synthase" evidence="1">
    <location>
        <begin position="10"/>
        <end position="210"/>
    </location>
</feature>
<evidence type="ECO:0000313" key="2">
    <source>
        <dbReference type="EMBL" id="OWU76153.1"/>
    </source>
</evidence>
<dbReference type="SUPFAM" id="SSF69618">
    <property type="entry name" value="HemD-like"/>
    <property type="match status" value="1"/>
</dbReference>
<sequence length="233" mass="24428">MTRPQEASEALAARIDCPGLRVVISPVMRIEGRAVQPPAEAAGLIFTSAHGVAEAARQDLLRDLPVFAVGEATAQAARANGWPATCAGLTADELVETLSRHPPETPLLHLRGTHARGDIAGRLTRAGLPTTEAVIYDQVAQPLSSRARDALNGADPVILPVFSPRSARLLVANLKPLAPLHVVALSSAVAEAFHGFDTASLHICESPGREEMDAALNALALGLCRVEGYAGEH</sequence>
<keyword evidence="3" id="KW-1185">Reference proteome</keyword>
<accession>A0A225NP76</accession>
<dbReference type="Gene3D" id="3.40.50.10090">
    <property type="match status" value="2"/>
</dbReference>
<name>A0A225NP76_9RHOB</name>
<organism evidence="2 3">
    <name type="scientific">Marinibacterium profundimaris</name>
    <dbReference type="NCBI Taxonomy" id="1679460"/>
    <lineage>
        <taxon>Bacteria</taxon>
        <taxon>Pseudomonadati</taxon>
        <taxon>Pseudomonadota</taxon>
        <taxon>Alphaproteobacteria</taxon>
        <taxon>Rhodobacterales</taxon>
        <taxon>Paracoccaceae</taxon>
        <taxon>Marinibacterium</taxon>
    </lineage>
</organism>
<dbReference type="CDD" id="cd06578">
    <property type="entry name" value="HemD"/>
    <property type="match status" value="1"/>
</dbReference>
<protein>
    <recommendedName>
        <fullName evidence="1">Tetrapyrrole biosynthesis uroporphyrinogen III synthase domain-containing protein</fullName>
    </recommendedName>
</protein>
<evidence type="ECO:0000259" key="1">
    <source>
        <dbReference type="Pfam" id="PF02602"/>
    </source>
</evidence>
<dbReference type="InterPro" id="IPR003754">
    <property type="entry name" value="4pyrrol_synth_uPrphyn_synth"/>
</dbReference>
<dbReference type="Pfam" id="PF02602">
    <property type="entry name" value="HEM4"/>
    <property type="match status" value="1"/>
</dbReference>
<dbReference type="InterPro" id="IPR036108">
    <property type="entry name" value="4pyrrol_syn_uPrphyn_synt_sf"/>
</dbReference>
<dbReference type="GO" id="GO:0004852">
    <property type="term" value="F:uroporphyrinogen-III synthase activity"/>
    <property type="evidence" value="ECO:0007669"/>
    <property type="project" value="InterPro"/>
</dbReference>
<gene>
    <name evidence="2" type="ORF">ATO3_06405</name>
</gene>
<comment type="caution">
    <text evidence="2">The sequence shown here is derived from an EMBL/GenBank/DDBJ whole genome shotgun (WGS) entry which is preliminary data.</text>
</comment>
<dbReference type="AlphaFoldDB" id="A0A225NP76"/>